<comment type="similarity">
    <text evidence="2">Belongs to the CWC22 family.</text>
</comment>
<feature type="domain" description="MI" evidence="7">
    <location>
        <begin position="355"/>
        <end position="471"/>
    </location>
</feature>
<evidence type="ECO:0000256" key="5">
    <source>
        <dbReference type="ARBA" id="ARBA00023242"/>
    </source>
</evidence>
<evidence type="ECO:0000256" key="2">
    <source>
        <dbReference type="ARBA" id="ARBA00006856"/>
    </source>
</evidence>
<comment type="subcellular location">
    <subcellularLocation>
        <location evidence="1">Nucleus</location>
    </subcellularLocation>
</comment>
<evidence type="ECO:0000256" key="4">
    <source>
        <dbReference type="ARBA" id="ARBA00023187"/>
    </source>
</evidence>
<evidence type="ECO:0000256" key="1">
    <source>
        <dbReference type="ARBA" id="ARBA00004123"/>
    </source>
</evidence>
<keyword evidence="4" id="KW-0508">mRNA splicing</keyword>
<comment type="caution">
    <text evidence="8">The sequence shown here is derived from an EMBL/GenBank/DDBJ whole genome shotgun (WGS) entry which is preliminary data.</text>
</comment>
<proteinExistence type="inferred from homology"/>
<dbReference type="SMART" id="SM00543">
    <property type="entry name" value="MIF4G"/>
    <property type="match status" value="1"/>
</dbReference>
<sequence length="730" mass="84924">MQELQVDVDNNICLNTSRKSDLKAQEGEILSSNNNLMYIPPYRLEKKSLEDLVVNSHEYQKFMWHKLYKSINGIINKLNTSNIESMLKDIFKLNIVRGRGLLVRCIIRSQLASSHFTAVYSSFCAVLNSYIPDIGSLLLHLLVQQFRESYSGNDKLVCIGTLKFLAHLVNQKVFHELIALEICSILLEKATDDSIETCINFVLECGQTLLDVCPKGLDTIMSRFRVLFCDKKIHKRIKYIIEKLFKERRIHFKNYPAVSDDLDLVEEDDQVTHLIDLLEDEINIQENLNIFVPVDPDMFAEEERKWAELKLDILGYEEEDEHQDSETEERLEASGDRESNKFVKIVDYSEQELVILRKNIYLCIMNSLGFEECVHRLLKLNIRPGGKMEVCIMLVDCCSMERTYQRFFALVGERLCKVKKEYEEAFAELFGRQYDTVHRLETNKLRHVSKFFAYLLSADAIPWQVLSCITLSESDTTSSSRIFIKILFQELCEHMGLDSLDAKLKLPSVSPYTEGIFPNDHNISNIRFSINFFTAIGLAALTHDLRVLLKEYEESQAIKINELEDNDENCSNNDLYQYNKEEEEEEFDSNVEQKAKDIEAGGIKDLDSHSGYTRNYNSDLKKSGTPCKISLEHKEYGSFEDNLYLPRYSHSLRNLPNKKSSRASSPLHQHMEHDKFKKKRYKNFEKKLNRVNRDIDTSTSCYRMSSSSPRGKFREHKRSRYRSLSREFSA</sequence>
<organism evidence="8 9">
    <name type="scientific">Cryptosporidium andersoni</name>
    <dbReference type="NCBI Taxonomy" id="117008"/>
    <lineage>
        <taxon>Eukaryota</taxon>
        <taxon>Sar</taxon>
        <taxon>Alveolata</taxon>
        <taxon>Apicomplexa</taxon>
        <taxon>Conoidasida</taxon>
        <taxon>Coccidia</taxon>
        <taxon>Eucoccidiorida</taxon>
        <taxon>Eimeriorina</taxon>
        <taxon>Cryptosporidiidae</taxon>
        <taxon>Cryptosporidium</taxon>
    </lineage>
</organism>
<keyword evidence="9" id="KW-1185">Reference proteome</keyword>
<dbReference type="EMBL" id="LRBS01000048">
    <property type="protein sequence ID" value="OII77035.1"/>
    <property type="molecule type" value="Genomic_DNA"/>
</dbReference>
<dbReference type="SUPFAM" id="SSF48371">
    <property type="entry name" value="ARM repeat"/>
    <property type="match status" value="1"/>
</dbReference>
<keyword evidence="3" id="KW-0507">mRNA processing</keyword>
<feature type="region of interest" description="Disordered" evidence="6">
    <location>
        <begin position="657"/>
        <end position="676"/>
    </location>
</feature>
<gene>
    <name evidence="8" type="ORF">cand_023780</name>
</gene>
<feature type="region of interest" description="Disordered" evidence="6">
    <location>
        <begin position="699"/>
        <end position="730"/>
    </location>
</feature>
<dbReference type="OrthoDB" id="1924287at2759"/>
<dbReference type="RefSeq" id="XP_067068881.1">
    <property type="nucleotide sequence ID" value="XM_067212608.1"/>
</dbReference>
<evidence type="ECO:0000313" key="8">
    <source>
        <dbReference type="EMBL" id="OII77035.1"/>
    </source>
</evidence>
<dbReference type="Pfam" id="PF02854">
    <property type="entry name" value="MIF4G"/>
    <property type="match status" value="1"/>
</dbReference>
<protein>
    <submittedName>
        <fullName evidence="8">Mif4g domain-containing protein</fullName>
    </submittedName>
</protein>
<evidence type="ECO:0000313" key="9">
    <source>
        <dbReference type="Proteomes" id="UP000186804"/>
    </source>
</evidence>
<dbReference type="Gene3D" id="1.25.40.180">
    <property type="match status" value="1"/>
</dbReference>
<dbReference type="GO" id="GO:0071013">
    <property type="term" value="C:catalytic step 2 spliceosome"/>
    <property type="evidence" value="ECO:0007669"/>
    <property type="project" value="TreeGrafter"/>
</dbReference>
<keyword evidence="5" id="KW-0539">Nucleus</keyword>
<dbReference type="AlphaFoldDB" id="A0A1J4MUC1"/>
<dbReference type="InterPro" id="IPR050781">
    <property type="entry name" value="CWC22_splicing_factor"/>
</dbReference>
<evidence type="ECO:0000256" key="3">
    <source>
        <dbReference type="ARBA" id="ARBA00022664"/>
    </source>
</evidence>
<accession>A0A1J4MUC1</accession>
<dbReference type="GeneID" id="92366562"/>
<feature type="compositionally biased region" description="Polar residues" evidence="6">
    <location>
        <begin position="657"/>
        <end position="667"/>
    </location>
</feature>
<dbReference type="Pfam" id="PF02847">
    <property type="entry name" value="MA3"/>
    <property type="match status" value="1"/>
</dbReference>
<dbReference type="InterPro" id="IPR003890">
    <property type="entry name" value="MIF4G-like_typ-3"/>
</dbReference>
<dbReference type="Proteomes" id="UP000186804">
    <property type="component" value="Unassembled WGS sequence"/>
</dbReference>
<reference evidence="8 9" key="1">
    <citation type="submission" date="2016-10" db="EMBL/GenBank/DDBJ databases">
        <title>Reductive evolution of mitochondrial metabolism and differential evolution of invasion-related proteins in Cryptosporidium.</title>
        <authorList>
            <person name="Liu S."/>
            <person name="Roellig D.M."/>
            <person name="Guo Y."/>
            <person name="Li N."/>
            <person name="Frace M.A."/>
            <person name="Tang K."/>
            <person name="Zhang L."/>
            <person name="Feng Y."/>
            <person name="Xiao L."/>
        </authorList>
    </citation>
    <scope>NUCLEOTIDE SEQUENCE [LARGE SCALE GENOMIC DNA]</scope>
    <source>
        <strain evidence="8">30847</strain>
    </source>
</reference>
<feature type="compositionally biased region" description="Low complexity" evidence="6">
    <location>
        <begin position="699"/>
        <end position="708"/>
    </location>
</feature>
<dbReference type="PROSITE" id="PS51366">
    <property type="entry name" value="MI"/>
    <property type="match status" value="1"/>
</dbReference>
<evidence type="ECO:0000256" key="6">
    <source>
        <dbReference type="SAM" id="MobiDB-lite"/>
    </source>
</evidence>
<dbReference type="InterPro" id="IPR016024">
    <property type="entry name" value="ARM-type_fold"/>
</dbReference>
<name>A0A1J4MUC1_9CRYT</name>
<dbReference type="GO" id="GO:0000398">
    <property type="term" value="P:mRNA splicing, via spliceosome"/>
    <property type="evidence" value="ECO:0007669"/>
    <property type="project" value="TreeGrafter"/>
</dbReference>
<dbReference type="VEuPathDB" id="CryptoDB:cand_023780"/>
<evidence type="ECO:0000259" key="7">
    <source>
        <dbReference type="PROSITE" id="PS51366"/>
    </source>
</evidence>
<dbReference type="InterPro" id="IPR003891">
    <property type="entry name" value="Initiation_fac_eIF4g_MI"/>
</dbReference>
<dbReference type="PANTHER" id="PTHR18034">
    <property type="entry name" value="CELL CYCLE CONTROL PROTEIN CWF22-RELATED"/>
    <property type="match status" value="1"/>
</dbReference>
<feature type="compositionally biased region" description="Basic residues" evidence="6">
    <location>
        <begin position="711"/>
        <end position="723"/>
    </location>
</feature>
<dbReference type="GO" id="GO:0003723">
    <property type="term" value="F:RNA binding"/>
    <property type="evidence" value="ECO:0007669"/>
    <property type="project" value="InterPro"/>
</dbReference>
<dbReference type="PANTHER" id="PTHR18034:SF3">
    <property type="entry name" value="PRE-MRNA-SPLICING FACTOR CWC22 HOMOLOG"/>
    <property type="match status" value="1"/>
</dbReference>
<dbReference type="SMART" id="SM00544">
    <property type="entry name" value="MA3"/>
    <property type="match status" value="1"/>
</dbReference>